<dbReference type="PATRIC" id="fig|742159.3.peg.3809"/>
<comment type="caution">
    <text evidence="1">The sequence shown here is derived from an EMBL/GenBank/DDBJ whole genome shotgun (WGS) entry which is preliminary data.</text>
</comment>
<evidence type="ECO:0000313" key="1">
    <source>
        <dbReference type="EMBL" id="EFF75813.1"/>
    </source>
</evidence>
<dbReference type="Proteomes" id="UP000004510">
    <property type="component" value="Unassembled WGS sequence"/>
</dbReference>
<sequence>MIGGGSVCHDGRNYRACRQARAAAGLAVVIFRDGNARRAPLVG</sequence>
<organism evidence="1 2">
    <name type="scientific">Achromobacter piechaudii ATCC 43553</name>
    <dbReference type="NCBI Taxonomy" id="742159"/>
    <lineage>
        <taxon>Bacteria</taxon>
        <taxon>Pseudomonadati</taxon>
        <taxon>Pseudomonadota</taxon>
        <taxon>Betaproteobacteria</taxon>
        <taxon>Burkholderiales</taxon>
        <taxon>Alcaligenaceae</taxon>
        <taxon>Achromobacter</taxon>
    </lineage>
</organism>
<name>D4XBM7_9BURK</name>
<protein>
    <submittedName>
        <fullName evidence="1">Uncharacterized protein</fullName>
    </submittedName>
</protein>
<gene>
    <name evidence="1" type="ORF">HMPREF0004_2874</name>
</gene>
<proteinExistence type="predicted"/>
<dbReference type="HOGENOM" id="CLU_3228139_0_0_4"/>
<dbReference type="EMBL" id="ADMS01000062">
    <property type="protein sequence ID" value="EFF75813.1"/>
    <property type="molecule type" value="Genomic_DNA"/>
</dbReference>
<dbReference type="AlphaFoldDB" id="D4XBM7"/>
<reference evidence="2" key="1">
    <citation type="submission" date="2010-03" db="EMBL/GenBank/DDBJ databases">
        <title>Complete sequence of Mobiluncus curtisii ATCC 43063.</title>
        <authorList>
            <person name="Muzny D."/>
            <person name="Qin X."/>
            <person name="Deng J."/>
            <person name="Jiang H."/>
            <person name="Liu Y."/>
            <person name="Qu J."/>
            <person name="Song X.-Z."/>
            <person name="Zhang L."/>
            <person name="Thornton R."/>
            <person name="Coyle M."/>
            <person name="Francisco L."/>
            <person name="Jackson L."/>
            <person name="Javaid M."/>
            <person name="Korchina V."/>
            <person name="Kovar C."/>
            <person name="Mata R."/>
            <person name="Mathew T."/>
            <person name="Ngo R."/>
            <person name="Nguyen L."/>
            <person name="Nguyen N."/>
            <person name="Okwuonu G."/>
            <person name="Ongeri F."/>
            <person name="Pham C."/>
            <person name="Simmons D."/>
            <person name="Wilczek-Boney K."/>
            <person name="Hale W."/>
            <person name="Jakkamsetti A."/>
            <person name="Pham P."/>
            <person name="Ruth R."/>
            <person name="San Lucas F."/>
            <person name="Warren J."/>
            <person name="Zhang J."/>
            <person name="Zhao Z."/>
            <person name="Zhou C."/>
            <person name="Zhu D."/>
            <person name="Lee S."/>
            <person name="Bess C."/>
            <person name="Blankenburg K."/>
            <person name="Forbes L."/>
            <person name="Fu Q."/>
            <person name="Gubbala S."/>
            <person name="Hirani K."/>
            <person name="Jayaseelan J.C."/>
            <person name="Lara F."/>
            <person name="Munidasa M."/>
            <person name="Palculict T."/>
            <person name="Patil S."/>
            <person name="Pu L.-L."/>
            <person name="Saada N."/>
            <person name="Tang L."/>
            <person name="Weissenberger G."/>
            <person name="Zhu Y."/>
            <person name="Hemphill L."/>
            <person name="Shang Y."/>
            <person name="Youmans B."/>
            <person name="Ayvaz T."/>
            <person name="Ross M."/>
            <person name="Santibanez J."/>
            <person name="Aqrawi P."/>
            <person name="Gross S."/>
            <person name="Joshi V."/>
            <person name="Fowler G."/>
            <person name="Nazareth L."/>
            <person name="Reid J."/>
            <person name="Worley K."/>
            <person name="Petrosino J."/>
            <person name="Highlander S."/>
            <person name="Gibbs R."/>
            <person name="Gibbs R."/>
        </authorList>
    </citation>
    <scope>NUCLEOTIDE SEQUENCE [LARGE SCALE GENOMIC DNA]</scope>
    <source>
        <strain evidence="2">ATCC 43553</strain>
    </source>
</reference>
<evidence type="ECO:0000313" key="2">
    <source>
        <dbReference type="Proteomes" id="UP000004510"/>
    </source>
</evidence>
<accession>D4XBM7</accession>